<name>A0A8H7LZF9_9AGAM</name>
<dbReference type="AlphaFoldDB" id="A0A8H7LZF9"/>
<keyword evidence="2" id="KW-0548">Nucleotidyltransferase</keyword>
<sequence>MQVSPYPPIFPKRSPSVGLRQRRRDSTDIPSVDVAVQAGNGNLENLFEDDLSTPELLEPPSLPPAKIDWEIPRKALHSSIGFLVLPLYFSRPEVAPIIEALTYGLAFVTAADVLRLNIAPFARLYEKFLGAFMRESEKKAINGVIWYLVGVIFVLKFYPRDVAVVSILILSWCDTAASTVGRAWGRYTPKLPRSILYIPIAPRKSLAGALGAITPAWHWAQGGWLGLGALSLCSGLAAGITEALDIGGLDDNLTLPIINSVSSESNIMVDLSDLDTRLRPYLTSVVPLASPTFISSSLILPPPTPSRLVISTHES</sequence>
<evidence type="ECO:0000313" key="2">
    <source>
        <dbReference type="EMBL" id="KAF8748047.1"/>
    </source>
</evidence>
<dbReference type="PANTHER" id="PTHR31303:SF1">
    <property type="entry name" value="CTP-DEPENDENT DIACYLGLYCEROL KINASE 1"/>
    <property type="match status" value="1"/>
</dbReference>
<evidence type="ECO:0000256" key="1">
    <source>
        <dbReference type="SAM" id="MobiDB-lite"/>
    </source>
</evidence>
<feature type="region of interest" description="Disordered" evidence="1">
    <location>
        <begin position="1"/>
        <end position="26"/>
    </location>
</feature>
<dbReference type="GO" id="GO:0006654">
    <property type="term" value="P:phosphatidic acid biosynthetic process"/>
    <property type="evidence" value="ECO:0007669"/>
    <property type="project" value="TreeGrafter"/>
</dbReference>
<organism evidence="2 3">
    <name type="scientific">Rhizoctonia solani</name>
    <dbReference type="NCBI Taxonomy" id="456999"/>
    <lineage>
        <taxon>Eukaryota</taxon>
        <taxon>Fungi</taxon>
        <taxon>Dikarya</taxon>
        <taxon>Basidiomycota</taxon>
        <taxon>Agaricomycotina</taxon>
        <taxon>Agaricomycetes</taxon>
        <taxon>Cantharellales</taxon>
        <taxon>Ceratobasidiaceae</taxon>
        <taxon>Rhizoctonia</taxon>
    </lineage>
</organism>
<dbReference type="GO" id="GO:0016779">
    <property type="term" value="F:nucleotidyltransferase activity"/>
    <property type="evidence" value="ECO:0007669"/>
    <property type="project" value="UniProtKB-KW"/>
</dbReference>
<dbReference type="PANTHER" id="PTHR31303">
    <property type="entry name" value="CTP-DEPENDENT DIACYLGLYCEROL KINASE 1"/>
    <property type="match status" value="1"/>
</dbReference>
<reference evidence="2" key="1">
    <citation type="submission" date="2020-09" db="EMBL/GenBank/DDBJ databases">
        <title>Comparative genome analyses of four rice-infecting Rhizoctonia solani isolates reveal extensive enrichment of homogalacturonan modification genes.</title>
        <authorList>
            <person name="Lee D.-Y."/>
            <person name="Jeon J."/>
            <person name="Kim K.-T."/>
            <person name="Cheong K."/>
            <person name="Song H."/>
            <person name="Choi G."/>
            <person name="Ko J."/>
            <person name="Opiyo S.O."/>
            <person name="Zuo S."/>
            <person name="Madhav S."/>
            <person name="Lee Y.-H."/>
            <person name="Wang G.-L."/>
        </authorList>
    </citation>
    <scope>NUCLEOTIDE SEQUENCE</scope>
    <source>
        <strain evidence="2">AG1-IA B2</strain>
    </source>
</reference>
<dbReference type="GO" id="GO:0005789">
    <property type="term" value="C:endoplasmic reticulum membrane"/>
    <property type="evidence" value="ECO:0007669"/>
    <property type="project" value="TreeGrafter"/>
</dbReference>
<gene>
    <name evidence="2" type="ORF">RHS01_11093</name>
</gene>
<dbReference type="InterPro" id="IPR037997">
    <property type="entry name" value="Dgk1-like"/>
</dbReference>
<dbReference type="GO" id="GO:0004143">
    <property type="term" value="F:ATP-dependent diacylglycerol kinase activity"/>
    <property type="evidence" value="ECO:0007669"/>
    <property type="project" value="InterPro"/>
</dbReference>
<keyword evidence="2" id="KW-0808">Transferase</keyword>
<dbReference type="Proteomes" id="UP000614334">
    <property type="component" value="Unassembled WGS sequence"/>
</dbReference>
<protein>
    <submittedName>
        <fullName evidence="2">Phosphatidate cytidylyltransferase</fullName>
    </submittedName>
</protein>
<comment type="caution">
    <text evidence="2">The sequence shown here is derived from an EMBL/GenBank/DDBJ whole genome shotgun (WGS) entry which is preliminary data.</text>
</comment>
<accession>A0A8H7LZF9</accession>
<dbReference type="EMBL" id="JACYCF010000050">
    <property type="protein sequence ID" value="KAF8748047.1"/>
    <property type="molecule type" value="Genomic_DNA"/>
</dbReference>
<feature type="compositionally biased region" description="Pro residues" evidence="1">
    <location>
        <begin position="1"/>
        <end position="10"/>
    </location>
</feature>
<evidence type="ECO:0000313" key="3">
    <source>
        <dbReference type="Proteomes" id="UP000614334"/>
    </source>
</evidence>
<proteinExistence type="predicted"/>